<sequence length="536" mass="61226">MNKHHDIKKYKLFSTKTIKKIFNFIKKWSSTTNHKNIGSLYLYFSIINLFIGGFMALIIRLELFQPGQQFINSNFFNQMTTMHGLIMVFGVVMPAFTGLANWQIPMMIGAPDMAFPRLNNLSFWLLPFAFIMLISTIFQKGGGPNFGWTMYAPLSTKYAPPSTDYMIFSIHIIGISSILGAINIVTTIINLRAPGMKYMKMPMFVWTWFITSFLLLAIIPVLAAAITMMLADRHLGTSFFEASGGGDPILFQHIFWFFGHPEVYVLVLPAFGVISEVIPTFSRKPLFGYKSMVYAIVVIAFLSFIVWAHHMFTAGISINAELFFMYTTMLIAIPTGIKIFNWISTMYKGSITFETPMLFAISFILLFMIGGFTGIMSSLVPSDYQYQDTYFIVAHFHYTLVPGVIFALFSGIYYWIPKWSGYKYNEKLGKWHFWLSVISVNILFFPMHFLGLAGMPRRVSDYSIQFTNFNMISSIGAFIFGISQIIFLINILQTIFNYKNKSKKVNNIVWDGAKGLEWTLSSPPPYHSFKTPPKIN</sequence>
<feature type="transmembrane region" description="Helical" evidence="16">
    <location>
        <begin position="293"/>
        <end position="312"/>
    </location>
</feature>
<comment type="catalytic activity">
    <reaction evidence="14 16">
        <text>4 Fe(II)-[cytochrome c] + O2 + 8 H(+)(in) = 4 Fe(III)-[cytochrome c] + 2 H2O + 4 H(+)(out)</text>
        <dbReference type="Rhea" id="RHEA:11436"/>
        <dbReference type="Rhea" id="RHEA-COMP:10350"/>
        <dbReference type="Rhea" id="RHEA-COMP:14399"/>
        <dbReference type="ChEBI" id="CHEBI:15377"/>
        <dbReference type="ChEBI" id="CHEBI:15378"/>
        <dbReference type="ChEBI" id="CHEBI:15379"/>
        <dbReference type="ChEBI" id="CHEBI:29033"/>
        <dbReference type="ChEBI" id="CHEBI:29034"/>
        <dbReference type="EC" id="7.1.1.9"/>
    </reaction>
</comment>
<reference evidence="18" key="1">
    <citation type="submission" date="2023-09" db="EMBL/GenBank/DDBJ databases">
        <title>Genomes of two closely related lineages of the louse Polyplax serrata with different host specificities.</title>
        <authorList>
            <person name="Martinu J."/>
            <person name="Tarabai H."/>
            <person name="Stefka J."/>
            <person name="Hypsa V."/>
        </authorList>
    </citation>
    <scope>NUCLEOTIDE SEQUENCE [LARGE SCALE GENOMIC DNA]</scope>
    <source>
        <strain evidence="18">HR10_N</strain>
    </source>
</reference>
<organism evidence="18 19">
    <name type="scientific">Candidatus Legionella polyplacis</name>
    <dbReference type="NCBI Taxonomy" id="2005262"/>
    <lineage>
        <taxon>Bacteria</taxon>
        <taxon>Pseudomonadati</taxon>
        <taxon>Pseudomonadota</taxon>
        <taxon>Gammaproteobacteria</taxon>
        <taxon>Legionellales</taxon>
        <taxon>Legionellaceae</taxon>
        <taxon>Legionella</taxon>
    </lineage>
</organism>
<keyword evidence="13 16" id="KW-0472">Membrane</keyword>
<feature type="transmembrane region" description="Helical" evidence="16">
    <location>
        <begin position="324"/>
        <end position="343"/>
    </location>
</feature>
<comment type="similarity">
    <text evidence="15">Belongs to the heme-copper respiratory oxidase family.</text>
</comment>
<dbReference type="InterPro" id="IPR000883">
    <property type="entry name" value="Cyt_C_Oxase_1"/>
</dbReference>
<evidence type="ECO:0000256" key="2">
    <source>
        <dbReference type="ARBA" id="ARBA00004673"/>
    </source>
</evidence>
<dbReference type="CDD" id="cd01663">
    <property type="entry name" value="Cyt_c_Oxidase_I"/>
    <property type="match status" value="1"/>
</dbReference>
<dbReference type="PROSITE" id="PS50855">
    <property type="entry name" value="COX1"/>
    <property type="match status" value="1"/>
</dbReference>
<feature type="transmembrane region" description="Helical" evidence="16">
    <location>
        <begin position="428"/>
        <end position="451"/>
    </location>
</feature>
<evidence type="ECO:0000313" key="19">
    <source>
        <dbReference type="Proteomes" id="UP001360424"/>
    </source>
</evidence>
<keyword evidence="7 16" id="KW-0479">Metal-binding</keyword>
<protein>
    <recommendedName>
        <fullName evidence="16">Cytochrome c oxidase subunit 1</fullName>
        <ecNumber evidence="16">7.1.1.9</ecNumber>
    </recommendedName>
</protein>
<evidence type="ECO:0000256" key="13">
    <source>
        <dbReference type="ARBA" id="ARBA00023136"/>
    </source>
</evidence>
<dbReference type="EC" id="7.1.1.9" evidence="16"/>
<keyword evidence="12 16" id="KW-0186">Copper</keyword>
<evidence type="ECO:0000313" key="18">
    <source>
        <dbReference type="EMBL" id="WWR11821.1"/>
    </source>
</evidence>
<dbReference type="InterPro" id="IPR033944">
    <property type="entry name" value="Cyt_c_oxase_su1_dom"/>
</dbReference>
<keyword evidence="4 15" id="KW-0349">Heme</keyword>
<comment type="pathway">
    <text evidence="2 16">Energy metabolism; oxidative phosphorylation.</text>
</comment>
<keyword evidence="11 16" id="KW-0408">Iron</keyword>
<comment type="function">
    <text evidence="16">Cytochrome c oxidase is the component of the respiratory chain that catalyzes the reduction of oxygen to water. Subunits 1-3 form the functional core of the enzyme complex. CO I is the catalytic subunit of the enzyme. Electrons originating in cytochrome c are transferred via the copper A center of subunit 2 and heme A of subunit 1 to the bimetallic center formed by heme A3 and copper B.</text>
</comment>
<evidence type="ECO:0000256" key="14">
    <source>
        <dbReference type="ARBA" id="ARBA00047816"/>
    </source>
</evidence>
<feature type="transmembrane region" description="Helical" evidence="16">
    <location>
        <begin position="396"/>
        <end position="416"/>
    </location>
</feature>
<evidence type="ECO:0000256" key="9">
    <source>
        <dbReference type="ARBA" id="ARBA00022982"/>
    </source>
</evidence>
<keyword evidence="19" id="KW-1185">Reference proteome</keyword>
<feature type="domain" description="Cytochrome oxidase subunit I profile" evidence="17">
    <location>
        <begin position="28"/>
        <end position="536"/>
    </location>
</feature>
<dbReference type="PANTHER" id="PTHR10422">
    <property type="entry name" value="CYTOCHROME C OXIDASE SUBUNIT 1"/>
    <property type="match status" value="1"/>
</dbReference>
<keyword evidence="16" id="KW-1003">Cell membrane</keyword>
<dbReference type="Pfam" id="PF00115">
    <property type="entry name" value="COX1"/>
    <property type="match status" value="1"/>
</dbReference>
<feature type="transmembrane region" description="Helical" evidence="16">
    <location>
        <begin position="81"/>
        <end position="100"/>
    </location>
</feature>
<comment type="caution">
    <text evidence="16">Lacks conserved residue(s) required for the propagation of feature annotation.</text>
</comment>
<evidence type="ECO:0000256" key="5">
    <source>
        <dbReference type="ARBA" id="ARBA00022660"/>
    </source>
</evidence>
<evidence type="ECO:0000256" key="3">
    <source>
        <dbReference type="ARBA" id="ARBA00022448"/>
    </source>
</evidence>
<evidence type="ECO:0000256" key="8">
    <source>
        <dbReference type="ARBA" id="ARBA00022967"/>
    </source>
</evidence>
<feature type="transmembrane region" description="Helical" evidence="16">
    <location>
        <begin position="121"/>
        <end position="138"/>
    </location>
</feature>
<evidence type="ECO:0000256" key="10">
    <source>
        <dbReference type="ARBA" id="ARBA00022989"/>
    </source>
</evidence>
<dbReference type="NCBIfam" id="TIGR02891">
    <property type="entry name" value="CtaD_CoxA"/>
    <property type="match status" value="1"/>
</dbReference>
<feature type="transmembrane region" description="Helical" evidence="16">
    <location>
        <begin position="355"/>
        <end position="376"/>
    </location>
</feature>
<evidence type="ECO:0000259" key="17">
    <source>
        <dbReference type="PROSITE" id="PS50855"/>
    </source>
</evidence>
<evidence type="ECO:0000256" key="15">
    <source>
        <dbReference type="RuleBase" id="RU000370"/>
    </source>
</evidence>
<keyword evidence="9 15" id="KW-0249">Electron transport</keyword>
<accession>A0ABZ2GZH7</accession>
<dbReference type="InterPro" id="IPR014241">
    <property type="entry name" value="Cyt_c_oxidase_su1_bac"/>
</dbReference>
<keyword evidence="5 15" id="KW-0679">Respiratory chain</keyword>
<feature type="transmembrane region" description="Helical" evidence="16">
    <location>
        <begin position="203"/>
        <end position="231"/>
    </location>
</feature>
<dbReference type="Proteomes" id="UP001360424">
    <property type="component" value="Chromosome"/>
</dbReference>
<dbReference type="Gene3D" id="1.20.210.10">
    <property type="entry name" value="Cytochrome c oxidase-like, subunit I domain"/>
    <property type="match status" value="1"/>
</dbReference>
<evidence type="ECO:0000256" key="7">
    <source>
        <dbReference type="ARBA" id="ARBA00022723"/>
    </source>
</evidence>
<name>A0ABZ2GZH7_9GAMM</name>
<proteinExistence type="inferred from homology"/>
<evidence type="ECO:0000256" key="1">
    <source>
        <dbReference type="ARBA" id="ARBA00004141"/>
    </source>
</evidence>
<dbReference type="RefSeq" id="WP_338521267.1">
    <property type="nucleotide sequence ID" value="NZ_CP135136.1"/>
</dbReference>
<keyword evidence="8" id="KW-1278">Translocase</keyword>
<keyword evidence="3 15" id="KW-0813">Transport</keyword>
<dbReference type="PRINTS" id="PR01165">
    <property type="entry name" value="CYCOXIDASEI"/>
</dbReference>
<evidence type="ECO:0000256" key="4">
    <source>
        <dbReference type="ARBA" id="ARBA00022617"/>
    </source>
</evidence>
<gene>
    <name evidence="18" type="primary">ctaD</name>
    <name evidence="18" type="ORF">RQL38_01470</name>
</gene>
<feature type="transmembrane region" description="Helical" evidence="16">
    <location>
        <begin position="165"/>
        <end position="191"/>
    </location>
</feature>
<keyword evidence="10 16" id="KW-1133">Transmembrane helix</keyword>
<dbReference type="EMBL" id="CP135136">
    <property type="protein sequence ID" value="WWR11821.1"/>
    <property type="molecule type" value="Genomic_DNA"/>
</dbReference>
<dbReference type="SUPFAM" id="SSF81442">
    <property type="entry name" value="Cytochrome c oxidase subunit I-like"/>
    <property type="match status" value="1"/>
</dbReference>
<dbReference type="InterPro" id="IPR036927">
    <property type="entry name" value="Cyt_c_oxase-like_su1_sf"/>
</dbReference>
<dbReference type="PANTHER" id="PTHR10422:SF18">
    <property type="entry name" value="CYTOCHROME C OXIDASE SUBUNIT 1"/>
    <property type="match status" value="1"/>
</dbReference>
<feature type="transmembrane region" description="Helical" evidence="16">
    <location>
        <begin position="471"/>
        <end position="492"/>
    </location>
</feature>
<dbReference type="InterPro" id="IPR023615">
    <property type="entry name" value="Cyt_c_Oxase_su1_BS"/>
</dbReference>
<keyword evidence="6 15" id="KW-0812">Transmembrane</keyword>
<evidence type="ECO:0000256" key="12">
    <source>
        <dbReference type="ARBA" id="ARBA00023008"/>
    </source>
</evidence>
<dbReference type="InterPro" id="IPR023616">
    <property type="entry name" value="Cyt_c_oxase-like_su1_dom"/>
</dbReference>
<feature type="transmembrane region" description="Helical" evidence="16">
    <location>
        <begin position="40"/>
        <end position="61"/>
    </location>
</feature>
<evidence type="ECO:0000256" key="16">
    <source>
        <dbReference type="RuleBase" id="RU363061"/>
    </source>
</evidence>
<dbReference type="PROSITE" id="PS00077">
    <property type="entry name" value="COX1_CUB"/>
    <property type="match status" value="1"/>
</dbReference>
<evidence type="ECO:0000256" key="11">
    <source>
        <dbReference type="ARBA" id="ARBA00023004"/>
    </source>
</evidence>
<evidence type="ECO:0000256" key="6">
    <source>
        <dbReference type="ARBA" id="ARBA00022692"/>
    </source>
</evidence>
<comment type="subcellular location">
    <subcellularLocation>
        <location evidence="16">Cell membrane</location>
        <topology evidence="16">Multi-pass membrane protein</topology>
    </subcellularLocation>
    <subcellularLocation>
        <location evidence="1">Membrane</location>
        <topology evidence="1">Multi-pass membrane protein</topology>
    </subcellularLocation>
</comment>